<gene>
    <name evidence="5" type="ORF">GO755_29770</name>
</gene>
<organism evidence="5 6">
    <name type="scientific">Spirosoma arboris</name>
    <dbReference type="NCBI Taxonomy" id="2682092"/>
    <lineage>
        <taxon>Bacteria</taxon>
        <taxon>Pseudomonadati</taxon>
        <taxon>Bacteroidota</taxon>
        <taxon>Cytophagia</taxon>
        <taxon>Cytophagales</taxon>
        <taxon>Cytophagaceae</taxon>
        <taxon>Spirosoma</taxon>
    </lineage>
</organism>
<evidence type="ECO:0000256" key="2">
    <source>
        <dbReference type="ARBA" id="ARBA00022695"/>
    </source>
</evidence>
<dbReference type="InterPro" id="IPR037160">
    <property type="entry name" value="DNA_Pol_thumb_sf"/>
</dbReference>
<feature type="compositionally biased region" description="Basic and acidic residues" evidence="3">
    <location>
        <begin position="79"/>
        <end position="90"/>
    </location>
</feature>
<evidence type="ECO:0000256" key="1">
    <source>
        <dbReference type="ARBA" id="ARBA00022679"/>
    </source>
</evidence>
<sequence length="285" mass="32346">MAKPVYTADASLITHLRNFYSIGQLQLFYCTLTDDGELPGWSDRKRAEWTDGIAKILGKKPMTILPLIELPEPRPQPAKPKESKPSIETPKMDLEKAQRLARGLVLQLEDYCDKIFVAGSIRRQKSEVKDIEIVCQPKLFPVGTGLFDNADQFEVIPAFRREVEGGEGIGIGKVLKGKASGRYMMIELPSGLKLDLFMPSEHDFYRQFAIRTGSADYSQKVIATGWKKKGWCGTDQGLRRISDCEETKSGWKIINPKAELPPHWKSEQEFFSWLGVKWIDPKDRN</sequence>
<proteinExistence type="predicted"/>
<dbReference type="Gene3D" id="3.30.460.10">
    <property type="entry name" value="Beta Polymerase, domain 2"/>
    <property type="match status" value="1"/>
</dbReference>
<dbReference type="SUPFAM" id="SSF81301">
    <property type="entry name" value="Nucleotidyltransferase"/>
    <property type="match status" value="1"/>
</dbReference>
<keyword evidence="1" id="KW-0808">Transferase</keyword>
<accession>A0A7K1SL09</accession>
<feature type="region of interest" description="Disordered" evidence="3">
    <location>
        <begin position="70"/>
        <end position="90"/>
    </location>
</feature>
<feature type="domain" description="DNA polymerase beta thumb" evidence="4">
    <location>
        <begin position="212"/>
        <end position="285"/>
    </location>
</feature>
<keyword evidence="6" id="KW-1185">Reference proteome</keyword>
<dbReference type="InterPro" id="IPR029398">
    <property type="entry name" value="PolB_thumb"/>
</dbReference>
<evidence type="ECO:0000313" key="5">
    <source>
        <dbReference type="EMBL" id="MVM34256.1"/>
    </source>
</evidence>
<evidence type="ECO:0000313" key="6">
    <source>
        <dbReference type="Proteomes" id="UP000436006"/>
    </source>
</evidence>
<dbReference type="Gene3D" id="3.30.210.10">
    <property type="entry name" value="DNA polymerase, thumb domain"/>
    <property type="match status" value="1"/>
</dbReference>
<comment type="caution">
    <text evidence="5">The sequence shown here is derived from an EMBL/GenBank/DDBJ whole genome shotgun (WGS) entry which is preliminary data.</text>
</comment>
<dbReference type="Proteomes" id="UP000436006">
    <property type="component" value="Unassembled WGS sequence"/>
</dbReference>
<evidence type="ECO:0000256" key="3">
    <source>
        <dbReference type="SAM" id="MobiDB-lite"/>
    </source>
</evidence>
<dbReference type="RefSeq" id="WP_157589083.1">
    <property type="nucleotide sequence ID" value="NZ_WPIN01000015.1"/>
</dbReference>
<protein>
    <recommendedName>
        <fullName evidence="4">DNA polymerase beta thumb domain-containing protein</fullName>
    </recommendedName>
</protein>
<reference evidence="5 6" key="1">
    <citation type="submission" date="2019-12" db="EMBL/GenBank/DDBJ databases">
        <title>Spirosoma sp. HMF4905 genome sequencing and assembly.</title>
        <authorList>
            <person name="Kang H."/>
            <person name="Cha I."/>
            <person name="Kim H."/>
            <person name="Joh K."/>
        </authorList>
    </citation>
    <scope>NUCLEOTIDE SEQUENCE [LARGE SCALE GENOMIC DNA]</scope>
    <source>
        <strain evidence="5 6">HMF4905</strain>
    </source>
</reference>
<dbReference type="AlphaFoldDB" id="A0A7K1SL09"/>
<dbReference type="Pfam" id="PF14791">
    <property type="entry name" value="DNA_pol_B_thumb"/>
    <property type="match status" value="1"/>
</dbReference>
<keyword evidence="2" id="KW-0548">Nucleotidyltransferase</keyword>
<evidence type="ECO:0000259" key="4">
    <source>
        <dbReference type="Pfam" id="PF14791"/>
    </source>
</evidence>
<dbReference type="EMBL" id="WPIN01000015">
    <property type="protein sequence ID" value="MVM34256.1"/>
    <property type="molecule type" value="Genomic_DNA"/>
</dbReference>
<name>A0A7K1SL09_9BACT</name>
<dbReference type="InterPro" id="IPR043519">
    <property type="entry name" value="NT_sf"/>
</dbReference>
<dbReference type="GO" id="GO:0016779">
    <property type="term" value="F:nucleotidyltransferase activity"/>
    <property type="evidence" value="ECO:0007669"/>
    <property type="project" value="UniProtKB-KW"/>
</dbReference>